<gene>
    <name evidence="3" type="ORF">FYJ37_04195</name>
</gene>
<name>A0A844F9Z6_CLOSV</name>
<dbReference type="EMBL" id="VUMB01000007">
    <property type="protein sequence ID" value="MSS39581.1"/>
    <property type="molecule type" value="Genomic_DNA"/>
</dbReference>
<protein>
    <recommendedName>
        <fullName evidence="2">Peptidase C39-like domain-containing protein</fullName>
    </recommendedName>
</protein>
<reference evidence="3 4" key="1">
    <citation type="submission" date="2019-08" db="EMBL/GenBank/DDBJ databases">
        <title>In-depth cultivation of the pig gut microbiome towards novel bacterial diversity and tailored functional studies.</title>
        <authorList>
            <person name="Wylensek D."/>
            <person name="Hitch T.C.A."/>
            <person name="Clavel T."/>
        </authorList>
    </citation>
    <scope>NUCLEOTIDE SEQUENCE [LARGE SCALE GENOMIC DNA]</scope>
    <source>
        <strain evidence="3 4">BL-389-WT-3D</strain>
    </source>
</reference>
<dbReference type="Gene3D" id="3.90.70.10">
    <property type="entry name" value="Cysteine proteinases"/>
    <property type="match status" value="1"/>
</dbReference>
<dbReference type="AlphaFoldDB" id="A0A844F9Z6"/>
<dbReference type="InterPro" id="IPR039564">
    <property type="entry name" value="Peptidase_C39-like"/>
</dbReference>
<dbReference type="GeneID" id="62695973"/>
<dbReference type="Pfam" id="PF13529">
    <property type="entry name" value="Peptidase_C39_2"/>
    <property type="match status" value="1"/>
</dbReference>
<evidence type="ECO:0000256" key="1">
    <source>
        <dbReference type="SAM" id="MobiDB-lite"/>
    </source>
</evidence>
<feature type="region of interest" description="Disordered" evidence="1">
    <location>
        <begin position="50"/>
        <end position="71"/>
    </location>
</feature>
<proteinExistence type="predicted"/>
<comment type="caution">
    <text evidence="3">The sequence shown here is derived from an EMBL/GenBank/DDBJ whole genome shotgun (WGS) entry which is preliminary data.</text>
</comment>
<evidence type="ECO:0000259" key="2">
    <source>
        <dbReference type="Pfam" id="PF13529"/>
    </source>
</evidence>
<feature type="domain" description="Peptidase C39-like" evidence="2">
    <location>
        <begin position="131"/>
        <end position="263"/>
    </location>
</feature>
<dbReference type="RefSeq" id="WP_004608388.1">
    <property type="nucleotide sequence ID" value="NZ_AP025569.1"/>
</dbReference>
<evidence type="ECO:0000313" key="3">
    <source>
        <dbReference type="EMBL" id="MSS39581.1"/>
    </source>
</evidence>
<dbReference type="Proteomes" id="UP000462363">
    <property type="component" value="Unassembled WGS sequence"/>
</dbReference>
<sequence length="292" mass="32286">MAQKKRTRQSRRRQQVRRQLLIVLVLIVAVVCAAVSCHIQETRHKAEAKAAVKTEQQKSSKGKKENAKVKVETPKQRLKRVEITAKQKGYPDSVVGLLGKNKETVDFVEDYEAKKDVPAADNIGESYVEGQIPQLLQWDERWGYASYGTSIVAVSGCGPTCMAMVAAGLNKDPSITPAKVAAYGTENHYVDEDNNTYWAFMREAGGNWNLSSYEGVLTEAQVSAELAAGHPIICSVGPGDFTQNGHFIVLTGYENGVVKVNDPFSKKNSEASWIFKDIADQIKAMWVYSLKQ</sequence>
<evidence type="ECO:0000313" key="4">
    <source>
        <dbReference type="Proteomes" id="UP000462363"/>
    </source>
</evidence>
<organism evidence="3 4">
    <name type="scientific">Clostridium scindens (strain JCM 10418 / VPI 12708)</name>
    <dbReference type="NCBI Taxonomy" id="29347"/>
    <lineage>
        <taxon>Bacteria</taxon>
        <taxon>Bacillati</taxon>
        <taxon>Bacillota</taxon>
        <taxon>Clostridia</taxon>
        <taxon>Lachnospirales</taxon>
        <taxon>Lachnospiraceae</taxon>
    </lineage>
</organism>
<accession>A0A844F9Z6</accession>